<name>A0A384JH66_BOTFB</name>
<dbReference type="VEuPathDB" id="FungiDB:Bcin05g03260"/>
<dbReference type="Proteomes" id="UP000001798">
    <property type="component" value="Chromosome 5"/>
</dbReference>
<feature type="domain" description="DUF7726" evidence="2">
    <location>
        <begin position="29"/>
        <end position="66"/>
    </location>
</feature>
<protein>
    <recommendedName>
        <fullName evidence="2">DUF7726 domain-containing protein</fullName>
    </recommendedName>
</protein>
<proteinExistence type="predicted"/>
<organism evidence="3 4">
    <name type="scientific">Botryotinia fuckeliana (strain B05.10)</name>
    <name type="common">Noble rot fungus</name>
    <name type="synonym">Botrytis cinerea</name>
    <dbReference type="NCBI Taxonomy" id="332648"/>
    <lineage>
        <taxon>Eukaryota</taxon>
        <taxon>Fungi</taxon>
        <taxon>Dikarya</taxon>
        <taxon>Ascomycota</taxon>
        <taxon>Pezizomycotina</taxon>
        <taxon>Leotiomycetes</taxon>
        <taxon>Helotiales</taxon>
        <taxon>Sclerotiniaceae</taxon>
        <taxon>Botrytis</taxon>
    </lineage>
</organism>
<evidence type="ECO:0000256" key="1">
    <source>
        <dbReference type="SAM" id="MobiDB-lite"/>
    </source>
</evidence>
<dbReference type="OrthoDB" id="2592504at2759"/>
<dbReference type="GeneID" id="5440573"/>
<keyword evidence="4" id="KW-1185">Reference proteome</keyword>
<evidence type="ECO:0000259" key="2">
    <source>
        <dbReference type="Pfam" id="PF24852"/>
    </source>
</evidence>
<feature type="region of interest" description="Disordered" evidence="1">
    <location>
        <begin position="74"/>
        <end position="122"/>
    </location>
</feature>
<reference evidence="3 4" key="3">
    <citation type="journal article" date="2017" name="Mol. Plant Pathol.">
        <title>A gapless genome sequence of the fungus Botrytis cinerea.</title>
        <authorList>
            <person name="Van Kan J.A."/>
            <person name="Stassen J.H."/>
            <person name="Mosbach A."/>
            <person name="Van Der Lee T.A."/>
            <person name="Faino L."/>
            <person name="Farmer A.D."/>
            <person name="Papasotiriou D.G."/>
            <person name="Zhou S."/>
            <person name="Seidl M.F."/>
            <person name="Cottam E."/>
            <person name="Edel D."/>
            <person name="Hahn M."/>
            <person name="Schwartz D.C."/>
            <person name="Dietrich R.A."/>
            <person name="Widdison S."/>
            <person name="Scalliet G."/>
        </authorList>
    </citation>
    <scope>NUCLEOTIDE SEQUENCE [LARGE SCALE GENOMIC DNA]</scope>
    <source>
        <strain evidence="3 4">B05.10</strain>
    </source>
</reference>
<reference evidence="3 4" key="1">
    <citation type="journal article" date="2011" name="PLoS Genet.">
        <title>Genomic analysis of the necrotrophic fungal pathogens Sclerotinia sclerotiorum and Botrytis cinerea.</title>
        <authorList>
            <person name="Amselem J."/>
            <person name="Cuomo C.A."/>
            <person name="van Kan J.A."/>
            <person name="Viaud M."/>
            <person name="Benito E.P."/>
            <person name="Couloux A."/>
            <person name="Coutinho P.M."/>
            <person name="de Vries R.P."/>
            <person name="Dyer P.S."/>
            <person name="Fillinger S."/>
            <person name="Fournier E."/>
            <person name="Gout L."/>
            <person name="Hahn M."/>
            <person name="Kohn L."/>
            <person name="Lapalu N."/>
            <person name="Plummer K.M."/>
            <person name="Pradier J.M."/>
            <person name="Quevillon E."/>
            <person name="Sharon A."/>
            <person name="Simon A."/>
            <person name="ten Have A."/>
            <person name="Tudzynski B."/>
            <person name="Tudzynski P."/>
            <person name="Wincker P."/>
            <person name="Andrew M."/>
            <person name="Anthouard V."/>
            <person name="Beever R.E."/>
            <person name="Beffa R."/>
            <person name="Benoit I."/>
            <person name="Bouzid O."/>
            <person name="Brault B."/>
            <person name="Chen Z."/>
            <person name="Choquer M."/>
            <person name="Collemare J."/>
            <person name="Cotton P."/>
            <person name="Danchin E.G."/>
            <person name="Da Silva C."/>
            <person name="Gautier A."/>
            <person name="Giraud C."/>
            <person name="Giraud T."/>
            <person name="Gonzalez C."/>
            <person name="Grossetete S."/>
            <person name="Guldener U."/>
            <person name="Henrissat B."/>
            <person name="Howlett B.J."/>
            <person name="Kodira C."/>
            <person name="Kretschmer M."/>
            <person name="Lappartient A."/>
            <person name="Leroch M."/>
            <person name="Levis C."/>
            <person name="Mauceli E."/>
            <person name="Neuveglise C."/>
            <person name="Oeser B."/>
            <person name="Pearson M."/>
            <person name="Poulain J."/>
            <person name="Poussereau N."/>
            <person name="Quesneville H."/>
            <person name="Rascle C."/>
            <person name="Schumacher J."/>
            <person name="Segurens B."/>
            <person name="Sexton A."/>
            <person name="Silva E."/>
            <person name="Sirven C."/>
            <person name="Soanes D.M."/>
            <person name="Talbot N.J."/>
            <person name="Templeton M."/>
            <person name="Yandava C."/>
            <person name="Yarden O."/>
            <person name="Zeng Q."/>
            <person name="Rollins J.A."/>
            <person name="Lebrun M.H."/>
            <person name="Dickman M."/>
        </authorList>
    </citation>
    <scope>NUCLEOTIDE SEQUENCE [LARGE SCALE GENOMIC DNA]</scope>
    <source>
        <strain evidence="3 4">B05.10</strain>
    </source>
</reference>
<dbReference type="KEGG" id="bfu:BCIN_05g03260"/>
<feature type="compositionally biased region" description="Low complexity" evidence="1">
    <location>
        <begin position="74"/>
        <end position="95"/>
    </location>
</feature>
<gene>
    <name evidence="3" type="ORF">BCIN_05g03260</name>
</gene>
<evidence type="ECO:0000313" key="4">
    <source>
        <dbReference type="Proteomes" id="UP000001798"/>
    </source>
</evidence>
<dbReference type="EMBL" id="CP009809">
    <property type="protein sequence ID" value="ATZ49929.1"/>
    <property type="molecule type" value="Genomic_DNA"/>
</dbReference>
<dbReference type="AlphaFoldDB" id="A0A384JH66"/>
<reference evidence="3 4" key="2">
    <citation type="journal article" date="2012" name="Eukaryot. Cell">
        <title>Genome update of Botrytis cinerea strains B05.10 and T4.</title>
        <authorList>
            <person name="Staats M."/>
            <person name="van Kan J.A."/>
        </authorList>
    </citation>
    <scope>NUCLEOTIDE SEQUENCE [LARGE SCALE GENOMIC DNA]</scope>
    <source>
        <strain evidence="3 4">B05.10</strain>
    </source>
</reference>
<dbReference type="RefSeq" id="XP_001559943.1">
    <property type="nucleotide sequence ID" value="XM_001559893.2"/>
</dbReference>
<evidence type="ECO:0000313" key="3">
    <source>
        <dbReference type="EMBL" id="ATZ49929.1"/>
    </source>
</evidence>
<sequence length="122" mass="13662">MTSKRKAKEIDGLRTLIEIDDDGEYLLVVDLDRNQLRQEIQNFNSSSEMNASSFKRPIGVSGKSYHFMPPVLPSHSLLPHSLPSPSNPTSRSSPPTAMHSPPAKKKRRPYDVSSVKLEGEYI</sequence>
<accession>A0A384JH66</accession>
<dbReference type="Pfam" id="PF24852">
    <property type="entry name" value="DUF7726"/>
    <property type="match status" value="1"/>
</dbReference>
<dbReference type="InterPro" id="IPR056143">
    <property type="entry name" value="DUF7726"/>
</dbReference>